<feature type="region of interest" description="Disordered" evidence="11">
    <location>
        <begin position="178"/>
        <end position="199"/>
    </location>
</feature>
<keyword evidence="9" id="KW-0788">Thiol protease</keyword>
<evidence type="ECO:0000256" key="8">
    <source>
        <dbReference type="ARBA" id="ARBA00022801"/>
    </source>
</evidence>
<dbReference type="CDD" id="cd00501">
    <property type="entry name" value="Peptidase_C15"/>
    <property type="match status" value="1"/>
</dbReference>
<dbReference type="PANTHER" id="PTHR23402">
    <property type="entry name" value="PROTEASE FAMILY C15 PYROGLUTAMYL-PEPTIDASE I-RELATED"/>
    <property type="match status" value="1"/>
</dbReference>
<dbReference type="SUPFAM" id="SSF53182">
    <property type="entry name" value="Pyrrolidone carboxyl peptidase (pyroglutamate aminopeptidase)"/>
    <property type="match status" value="1"/>
</dbReference>
<accession>A0A8U0I141</accession>
<reference evidence="12 13" key="1">
    <citation type="submission" date="2022-04" db="EMBL/GenBank/DDBJ databases">
        <title>Diverse halophilic archaea isolated from saline environments.</title>
        <authorList>
            <person name="Cui H.-L."/>
        </authorList>
    </citation>
    <scope>NUCLEOTIDE SEQUENCE [LARGE SCALE GENOMIC DNA]</scope>
    <source>
        <strain evidence="12 13">XZYJT49</strain>
        <plasmid evidence="12 13">unnamed1</plasmid>
    </source>
</reference>
<sequence>MTLLLTGYEPFGDHDRNPSGEIARKLDGETVADREVVGHVLPVEFDRASDEMEALLGDHDPEVVVATGLAAGRTGVSVERVGINVADCAGVPDNADAEPRNERIRGEGDAPAAYFATLPVVEVVSALLESGIPARVSNTAGTHLCNNILYRTRAQLEADDRGADVPMGFVHLPMTPEGAAEKAQDGEATSGGGVEPSLPLELQAEAVRRTFEVTASDRETGS</sequence>
<dbReference type="Pfam" id="PF01470">
    <property type="entry name" value="Peptidase_C15"/>
    <property type="match status" value="1"/>
</dbReference>
<dbReference type="InterPro" id="IPR033693">
    <property type="entry name" value="PGPEP1_Glu_AS"/>
</dbReference>
<dbReference type="PRINTS" id="PR00706">
    <property type="entry name" value="PYROGLUPTASE"/>
</dbReference>
<name>A0A8U0I141_9EURY</name>
<keyword evidence="13" id="KW-1185">Reference proteome</keyword>
<dbReference type="Proteomes" id="UP000830729">
    <property type="component" value="Plasmid unnamed1"/>
</dbReference>
<dbReference type="EMBL" id="CP096660">
    <property type="protein sequence ID" value="UPV76484.1"/>
    <property type="molecule type" value="Genomic_DNA"/>
</dbReference>
<keyword evidence="12" id="KW-0614">Plasmid</keyword>
<evidence type="ECO:0000313" key="13">
    <source>
        <dbReference type="Proteomes" id="UP000830729"/>
    </source>
</evidence>
<evidence type="ECO:0000256" key="9">
    <source>
        <dbReference type="ARBA" id="ARBA00022807"/>
    </source>
</evidence>
<dbReference type="PIRSF" id="PIRSF015592">
    <property type="entry name" value="Prld-crbxl_pptds"/>
    <property type="match status" value="1"/>
</dbReference>
<dbReference type="GeneID" id="72187571"/>
<proteinExistence type="inferred from homology"/>
<keyword evidence="6" id="KW-0963">Cytoplasm</keyword>
<dbReference type="InterPro" id="IPR016125">
    <property type="entry name" value="Peptidase_C15-like"/>
</dbReference>
<comment type="catalytic activity">
    <reaction evidence="1 10">
        <text>Release of an N-terminal pyroglutamyl group from a polypeptide, the second amino acid generally not being Pro.</text>
        <dbReference type="EC" id="3.4.19.3"/>
    </reaction>
</comment>
<comment type="function">
    <text evidence="2">Removes 5-oxoproline from various penultimate amino acid residues except L-proline.</text>
</comment>
<evidence type="ECO:0000256" key="5">
    <source>
        <dbReference type="ARBA" id="ARBA00012915"/>
    </source>
</evidence>
<evidence type="ECO:0000256" key="2">
    <source>
        <dbReference type="ARBA" id="ARBA00002280"/>
    </source>
</evidence>
<organism evidence="12 13">
    <name type="scientific">Halorussus limi</name>
    <dbReference type="NCBI Taxonomy" id="2938695"/>
    <lineage>
        <taxon>Archaea</taxon>
        <taxon>Methanobacteriati</taxon>
        <taxon>Methanobacteriota</taxon>
        <taxon>Stenosarchaea group</taxon>
        <taxon>Halobacteria</taxon>
        <taxon>Halobacteriales</taxon>
        <taxon>Haladaptataceae</taxon>
        <taxon>Halorussus</taxon>
    </lineage>
</organism>
<dbReference type="KEGG" id="halx:M0R89_20190"/>
<evidence type="ECO:0000256" key="10">
    <source>
        <dbReference type="PROSITE-ProRule" id="PRU10076"/>
    </source>
</evidence>
<dbReference type="PROSITE" id="PS01333">
    <property type="entry name" value="PYRASE_GLU"/>
    <property type="match status" value="1"/>
</dbReference>
<evidence type="ECO:0000256" key="4">
    <source>
        <dbReference type="ARBA" id="ARBA00006641"/>
    </source>
</evidence>
<evidence type="ECO:0000256" key="3">
    <source>
        <dbReference type="ARBA" id="ARBA00004496"/>
    </source>
</evidence>
<dbReference type="GO" id="GO:0006508">
    <property type="term" value="P:proteolysis"/>
    <property type="evidence" value="ECO:0007669"/>
    <property type="project" value="UniProtKB-KW"/>
</dbReference>
<dbReference type="InterPro" id="IPR000816">
    <property type="entry name" value="Peptidase_C15"/>
</dbReference>
<keyword evidence="8" id="KW-0378">Hydrolase</keyword>
<dbReference type="PANTHER" id="PTHR23402:SF1">
    <property type="entry name" value="PYROGLUTAMYL-PEPTIDASE I"/>
    <property type="match status" value="1"/>
</dbReference>
<gene>
    <name evidence="12" type="ORF">M0R89_20190</name>
</gene>
<keyword evidence="7" id="KW-0645">Protease</keyword>
<evidence type="ECO:0000256" key="7">
    <source>
        <dbReference type="ARBA" id="ARBA00022670"/>
    </source>
</evidence>
<dbReference type="RefSeq" id="WP_248652517.1">
    <property type="nucleotide sequence ID" value="NZ_CP096660.1"/>
</dbReference>
<dbReference type="EC" id="3.4.19.3" evidence="5 10"/>
<evidence type="ECO:0000313" key="12">
    <source>
        <dbReference type="EMBL" id="UPV76484.1"/>
    </source>
</evidence>
<dbReference type="GO" id="GO:0005829">
    <property type="term" value="C:cytosol"/>
    <property type="evidence" value="ECO:0007669"/>
    <property type="project" value="InterPro"/>
</dbReference>
<comment type="similarity">
    <text evidence="4">Belongs to the peptidase C15 family.</text>
</comment>
<dbReference type="InterPro" id="IPR036440">
    <property type="entry name" value="Peptidase_C15-like_sf"/>
</dbReference>
<dbReference type="GO" id="GO:0016920">
    <property type="term" value="F:pyroglutamyl-peptidase activity"/>
    <property type="evidence" value="ECO:0007669"/>
    <property type="project" value="UniProtKB-EC"/>
</dbReference>
<evidence type="ECO:0000256" key="6">
    <source>
        <dbReference type="ARBA" id="ARBA00022490"/>
    </source>
</evidence>
<protein>
    <recommendedName>
        <fullName evidence="5 10">Pyroglutamyl-peptidase I</fullName>
        <ecNumber evidence="5 10">3.4.19.3</ecNumber>
    </recommendedName>
</protein>
<comment type="subcellular location">
    <subcellularLocation>
        <location evidence="3">Cytoplasm</location>
    </subcellularLocation>
</comment>
<feature type="active site" evidence="10">
    <location>
        <position position="79"/>
    </location>
</feature>
<evidence type="ECO:0000256" key="11">
    <source>
        <dbReference type="SAM" id="MobiDB-lite"/>
    </source>
</evidence>
<evidence type="ECO:0000256" key="1">
    <source>
        <dbReference type="ARBA" id="ARBA00001770"/>
    </source>
</evidence>
<dbReference type="Gene3D" id="3.40.630.20">
    <property type="entry name" value="Peptidase C15, pyroglutamyl peptidase I-like"/>
    <property type="match status" value="1"/>
</dbReference>
<geneLocation type="plasmid" evidence="12 13">
    <name>unnamed1</name>
</geneLocation>
<dbReference type="AlphaFoldDB" id="A0A8U0I141"/>